<feature type="domain" description="Toprim" evidence="12">
    <location>
        <begin position="422"/>
        <end position="536"/>
    </location>
</feature>
<dbReference type="InterPro" id="IPR036890">
    <property type="entry name" value="HATPase_C_sf"/>
</dbReference>
<dbReference type="Pfam" id="PF01751">
    <property type="entry name" value="Toprim"/>
    <property type="match status" value="1"/>
</dbReference>
<keyword evidence="7 11" id="KW-0799">Topoisomerase</keyword>
<dbReference type="GO" id="GO:0005737">
    <property type="term" value="C:cytoplasm"/>
    <property type="evidence" value="ECO:0007669"/>
    <property type="project" value="UniProtKB-SubCell"/>
</dbReference>
<dbReference type="GO" id="GO:0034335">
    <property type="term" value="F:DNA negative supercoiling activity"/>
    <property type="evidence" value="ECO:0007669"/>
    <property type="project" value="UniProtKB-ARBA"/>
</dbReference>
<comment type="catalytic activity">
    <reaction evidence="1 11">
        <text>ATP-dependent breakage, passage and rejoining of double-stranded DNA.</text>
        <dbReference type="EC" id="5.6.2.2"/>
    </reaction>
</comment>
<evidence type="ECO:0000256" key="11">
    <source>
        <dbReference type="HAMAP-Rule" id="MF_01898"/>
    </source>
</evidence>
<dbReference type="Gene3D" id="3.30.565.10">
    <property type="entry name" value="Histidine kinase-like ATPase, C-terminal domain"/>
    <property type="match status" value="1"/>
</dbReference>
<dbReference type="SUPFAM" id="SSF55874">
    <property type="entry name" value="ATPase domain of HSP90 chaperone/DNA topoisomerase II/histidine kinase"/>
    <property type="match status" value="1"/>
</dbReference>
<evidence type="ECO:0000256" key="3">
    <source>
        <dbReference type="ARBA" id="ARBA00022723"/>
    </source>
</evidence>
<dbReference type="PROSITE" id="PS50880">
    <property type="entry name" value="TOPRIM"/>
    <property type="match status" value="1"/>
</dbReference>
<comment type="caution">
    <text evidence="13">The sequence shown here is derived from an EMBL/GenBank/DDBJ whole genome shotgun (WGS) entry which is preliminary data.</text>
</comment>
<dbReference type="PRINTS" id="PR00418">
    <property type="entry name" value="TPI2FAMILY"/>
</dbReference>
<dbReference type="SMART" id="SM00387">
    <property type="entry name" value="HATPase_c"/>
    <property type="match status" value="1"/>
</dbReference>
<comment type="miscellaneous">
    <text evidence="11">Few gyrases are as efficient as E.coli at forming negative supercoils. Not all organisms have 2 type II topoisomerases; in organisms with a single type II topoisomerase this enzyme also has to decatenate newly replicated chromosomes.</text>
</comment>
<keyword evidence="6 11" id="KW-0460">Magnesium</keyword>
<dbReference type="FunFam" id="3.30.565.10:FF:000002">
    <property type="entry name" value="DNA gyrase subunit B"/>
    <property type="match status" value="1"/>
</dbReference>
<dbReference type="InterPro" id="IPR018522">
    <property type="entry name" value="TopoIIA_CS"/>
</dbReference>
<dbReference type="InterPro" id="IPR034160">
    <property type="entry name" value="TOPRIM_GyrB"/>
</dbReference>
<dbReference type="FunFam" id="3.40.50.670:FF:000002">
    <property type="entry name" value="DNA gyrase subunit B"/>
    <property type="match status" value="1"/>
</dbReference>
<comment type="subunit">
    <text evidence="10">Heterotetramer composed of ParC and ParE.</text>
</comment>
<evidence type="ECO:0000256" key="6">
    <source>
        <dbReference type="ARBA" id="ARBA00022842"/>
    </source>
</evidence>
<feature type="site" description="Interaction with DNA" evidence="11">
    <location>
        <position position="453"/>
    </location>
</feature>
<dbReference type="PANTHER" id="PTHR45866">
    <property type="entry name" value="DNA GYRASE/TOPOISOMERASE SUBUNIT B"/>
    <property type="match status" value="1"/>
</dbReference>
<evidence type="ECO:0000256" key="9">
    <source>
        <dbReference type="ARBA" id="ARBA00023235"/>
    </source>
</evidence>
<proteinExistence type="inferred from homology"/>
<dbReference type="NCBIfam" id="NF011501">
    <property type="entry name" value="PRK14939.1"/>
    <property type="match status" value="1"/>
</dbReference>
<feature type="binding site" evidence="11">
    <location>
        <position position="428"/>
    </location>
    <ligand>
        <name>Mg(2+)</name>
        <dbReference type="ChEBI" id="CHEBI:18420"/>
        <label>1</label>
        <note>catalytic</note>
    </ligand>
</feature>
<dbReference type="PROSITE" id="PS00177">
    <property type="entry name" value="TOPOISOMERASE_II"/>
    <property type="match status" value="1"/>
</dbReference>
<keyword evidence="5 11" id="KW-0067">ATP-binding</keyword>
<dbReference type="RefSeq" id="WP_065851227.1">
    <property type="nucleotide sequence ID" value="NZ_LYPC01000011.1"/>
</dbReference>
<comment type="subcellular location">
    <subcellularLocation>
        <location evidence="11">Cytoplasm</location>
    </subcellularLocation>
</comment>
<dbReference type="CDD" id="cd00822">
    <property type="entry name" value="TopoII_Trans_DNA_gyrase"/>
    <property type="match status" value="1"/>
</dbReference>
<feature type="binding site" evidence="11">
    <location>
        <position position="501"/>
    </location>
    <ligand>
        <name>Mg(2+)</name>
        <dbReference type="ChEBI" id="CHEBI:18420"/>
        <label>1</label>
        <note>catalytic</note>
    </ligand>
</feature>
<dbReference type="EC" id="5.6.2.2" evidence="11"/>
<feature type="binding site" evidence="11">
    <location>
        <position position="501"/>
    </location>
    <ligand>
        <name>Mg(2+)</name>
        <dbReference type="ChEBI" id="CHEBI:18420"/>
        <label>2</label>
    </ligand>
</feature>
<comment type="subunit">
    <text evidence="11">Heterotetramer, composed of two GyrA and two GyrB chains. In the heterotetramer, GyrA contains the active site tyrosine that forms a transient covalent intermediate with DNA, while GyrB binds cofactors and catalyzes ATP hydrolysis.</text>
</comment>
<dbReference type="PRINTS" id="PR01159">
    <property type="entry name" value="DNAGYRASEB"/>
</dbReference>
<keyword evidence="11" id="KW-0963">Cytoplasm</keyword>
<dbReference type="InterPro" id="IPR013760">
    <property type="entry name" value="Topo_IIA-like_dom_sf"/>
</dbReference>
<dbReference type="SMART" id="SM00433">
    <property type="entry name" value="TOP2c"/>
    <property type="match status" value="1"/>
</dbReference>
<evidence type="ECO:0000256" key="4">
    <source>
        <dbReference type="ARBA" id="ARBA00022741"/>
    </source>
</evidence>
<dbReference type="InterPro" id="IPR011557">
    <property type="entry name" value="GyrB"/>
</dbReference>
<dbReference type="Gene3D" id="3.30.230.10">
    <property type="match status" value="1"/>
</dbReference>
<keyword evidence="3 11" id="KW-0479">Metal-binding</keyword>
<dbReference type="CDD" id="cd03366">
    <property type="entry name" value="TOPRIM_TopoIIA_GyrB"/>
    <property type="match status" value="1"/>
</dbReference>
<evidence type="ECO:0000259" key="12">
    <source>
        <dbReference type="PROSITE" id="PS50880"/>
    </source>
</evidence>
<dbReference type="OrthoDB" id="9802808at2"/>
<keyword evidence="9 11" id="KW-0413">Isomerase</keyword>
<dbReference type="HAMAP" id="MF_01898">
    <property type="entry name" value="GyrB"/>
    <property type="match status" value="1"/>
</dbReference>
<feature type="binding site" evidence="11">
    <location>
        <position position="503"/>
    </location>
    <ligand>
        <name>Mg(2+)</name>
        <dbReference type="ChEBI" id="CHEBI:18420"/>
        <label>2</label>
    </ligand>
</feature>
<dbReference type="GO" id="GO:0046872">
    <property type="term" value="F:metal ion binding"/>
    <property type="evidence" value="ECO:0007669"/>
    <property type="project" value="UniProtKB-KW"/>
</dbReference>
<evidence type="ECO:0000256" key="5">
    <source>
        <dbReference type="ARBA" id="ARBA00022840"/>
    </source>
</evidence>
<dbReference type="GO" id="GO:0005524">
    <property type="term" value="F:ATP binding"/>
    <property type="evidence" value="ECO:0007669"/>
    <property type="project" value="UniProtKB-UniRule"/>
</dbReference>
<dbReference type="GO" id="GO:0006261">
    <property type="term" value="P:DNA-templated DNA replication"/>
    <property type="evidence" value="ECO:0007669"/>
    <property type="project" value="UniProtKB-UniRule"/>
</dbReference>
<dbReference type="GO" id="GO:0003677">
    <property type="term" value="F:DNA binding"/>
    <property type="evidence" value="ECO:0007669"/>
    <property type="project" value="UniProtKB-KW"/>
</dbReference>
<comment type="function">
    <text evidence="11">A type II topoisomerase that negatively supercoils closed circular double-stranded (ds) DNA in an ATP-dependent manner to modulate DNA topology and maintain chromosomes in an underwound state. Negative supercoiling favors strand separation, and DNA replication, transcription, recombination and repair, all of which involve strand separation. Also able to catalyze the interconversion of other topological isomers of dsDNA rings, including catenanes and knotted rings. Type II topoisomerases break and join 2 DNA strands simultaneously in an ATP-dependent manner.</text>
</comment>
<keyword evidence="14" id="KW-1185">Reference proteome</keyword>
<dbReference type="Proteomes" id="UP000093309">
    <property type="component" value="Unassembled WGS sequence"/>
</dbReference>
<dbReference type="Pfam" id="PF00986">
    <property type="entry name" value="DNA_gyraseB_C"/>
    <property type="match status" value="1"/>
</dbReference>
<dbReference type="FunFam" id="3.30.230.10:FF:000005">
    <property type="entry name" value="DNA gyrase subunit B"/>
    <property type="match status" value="1"/>
</dbReference>
<keyword evidence="4 11" id="KW-0547">Nucleotide-binding</keyword>
<dbReference type="AlphaFoldDB" id="A0A1C1A7B7"/>
<accession>A0A1C1A7B7</accession>
<dbReference type="SUPFAM" id="SSF56719">
    <property type="entry name" value="Type II DNA topoisomerase"/>
    <property type="match status" value="1"/>
</dbReference>
<dbReference type="EMBL" id="LYPC01000011">
    <property type="protein sequence ID" value="OCT16459.1"/>
    <property type="molecule type" value="Genomic_DNA"/>
</dbReference>
<evidence type="ECO:0000256" key="10">
    <source>
        <dbReference type="ARBA" id="ARBA00063644"/>
    </source>
</evidence>
<comment type="similarity">
    <text evidence="2 11">Belongs to the type II topoisomerase GyrB family.</text>
</comment>
<dbReference type="InterPro" id="IPR006171">
    <property type="entry name" value="TOPRIM_dom"/>
</dbReference>
<evidence type="ECO:0000256" key="7">
    <source>
        <dbReference type="ARBA" id="ARBA00023029"/>
    </source>
</evidence>
<protein>
    <recommendedName>
        <fullName evidence="11">DNA gyrase subunit B</fullName>
        <ecNumber evidence="11">5.6.2.2</ecNumber>
    </recommendedName>
</protein>
<dbReference type="InterPro" id="IPR014721">
    <property type="entry name" value="Ribsml_uS5_D2-typ_fold_subgr"/>
</dbReference>
<dbReference type="Pfam" id="PF00204">
    <property type="entry name" value="DNA_gyraseB"/>
    <property type="match status" value="1"/>
</dbReference>
<feature type="site" description="Interaction with DNA" evidence="11">
    <location>
        <position position="456"/>
    </location>
</feature>
<dbReference type="STRING" id="512399.A8709_03265"/>
<dbReference type="CDD" id="cd16928">
    <property type="entry name" value="HATPase_GyrB-like"/>
    <property type="match status" value="1"/>
</dbReference>
<dbReference type="InterPro" id="IPR020568">
    <property type="entry name" value="Ribosomal_Su5_D2-typ_SF"/>
</dbReference>
<dbReference type="NCBIfam" id="TIGR01059">
    <property type="entry name" value="gyrB"/>
    <property type="match status" value="1"/>
</dbReference>
<comment type="cofactor">
    <cofactor evidence="11">
        <name>Mg(2+)</name>
        <dbReference type="ChEBI" id="CHEBI:18420"/>
    </cofactor>
    <cofactor evidence="11">
        <name>Mn(2+)</name>
        <dbReference type="ChEBI" id="CHEBI:29035"/>
    </cofactor>
    <cofactor evidence="11">
        <name>Ca(2+)</name>
        <dbReference type="ChEBI" id="CHEBI:29108"/>
    </cofactor>
    <text evidence="11">Binds two Mg(2+) per subunit. The magnesium ions form salt bridges with both the protein and the DNA. Can also accept other divalent metal cations, such as Mn(2+) or Ca(2+).</text>
</comment>
<evidence type="ECO:0000256" key="1">
    <source>
        <dbReference type="ARBA" id="ARBA00000185"/>
    </source>
</evidence>
<dbReference type="Pfam" id="PF02518">
    <property type="entry name" value="HATPase_c"/>
    <property type="match status" value="1"/>
</dbReference>
<dbReference type="GO" id="GO:0006265">
    <property type="term" value="P:DNA topological change"/>
    <property type="evidence" value="ECO:0007669"/>
    <property type="project" value="UniProtKB-UniRule"/>
</dbReference>
<keyword evidence="8" id="KW-0238">DNA-binding</keyword>
<reference evidence="14" key="1">
    <citation type="submission" date="2016-05" db="EMBL/GenBank/DDBJ databases">
        <title>Paenibacillus oryzae. sp. nov., isolated from the rice root.</title>
        <authorList>
            <person name="Zhang J."/>
            <person name="Zhang X."/>
        </authorList>
    </citation>
    <scope>NUCLEOTIDE SEQUENCE [LARGE SCALE GENOMIC DNA]</scope>
    <source>
        <strain evidence="14">KCTC13222</strain>
    </source>
</reference>
<dbReference type="SUPFAM" id="SSF54211">
    <property type="entry name" value="Ribosomal protein S5 domain 2-like"/>
    <property type="match status" value="1"/>
</dbReference>
<evidence type="ECO:0000313" key="14">
    <source>
        <dbReference type="Proteomes" id="UP000093309"/>
    </source>
</evidence>
<dbReference type="Gene3D" id="3.40.50.670">
    <property type="match status" value="1"/>
</dbReference>
<dbReference type="InterPro" id="IPR001241">
    <property type="entry name" value="Topo_IIA"/>
</dbReference>
<dbReference type="GO" id="GO:0005694">
    <property type="term" value="C:chromosome"/>
    <property type="evidence" value="ECO:0007669"/>
    <property type="project" value="InterPro"/>
</dbReference>
<sequence length="638" mass="71352">MSVNQNAYDDSQIQVLEGLEAVRKRPGMYIGSTSARGLHHLVWEAVDNSIDEALAGFCTKIDVIVHKNNSISVIDNGRGIPVGENAKLKRPTLEVVLTVLHAGGKFGGEDSGYKVSGGLHGVGISVVNALSEHLTVRVKNKGQIHQQEYRRGVPQYDVKIVGETEETGTTVTFQPDPEIFKETTEYDFDTLQSRIRELAFLNKGIEINLIDERTDTVATHMYEGGIISFVQHLNRNREVVNELPIYVEGAKDNISIEIALQYNDSYTENIYSFANNINTHEGGTHESGFKSALTRILNDYARKNNSIKESDSNLSGDDVREGLAAIISVKIPEPQFEGQTKTKLGNSEVRGIVESLFAEKLQEFLEENPAVARKILEKGIQAARAREAARKARELTRRKSALEVSALPGKLADCSSKDASISEIYIVEGDSAGGSAKQGRDRHFQAILPLRGKILNVEKARLDRILSNTEIRAMITAFGTGISDDFDIAKARYHKIIIMTDADVDGAHIRTLLLTFFYRYMKKLIESGYVYIAQPPLFKLERNKTVRYAYNEKQREAIMQEFGEGVKVNVQRYKGLGEMNPEQLWETTMDPESRTFLQVTIADAIEADTLFDSLMGDNVEPRRDFIEEHAKYVKNLDI</sequence>
<dbReference type="InterPro" id="IPR013506">
    <property type="entry name" value="Topo_IIA_bsu_dom2"/>
</dbReference>
<evidence type="ECO:0000256" key="2">
    <source>
        <dbReference type="ARBA" id="ARBA00010708"/>
    </source>
</evidence>
<dbReference type="InterPro" id="IPR003594">
    <property type="entry name" value="HATPase_dom"/>
</dbReference>
<name>A0A1C1A7B7_9BACL</name>
<dbReference type="PANTHER" id="PTHR45866:SF1">
    <property type="entry name" value="DNA GYRASE SUBUNIT B, MITOCHONDRIAL"/>
    <property type="match status" value="1"/>
</dbReference>
<dbReference type="NCBIfam" id="NF004189">
    <property type="entry name" value="PRK05644.1"/>
    <property type="match status" value="1"/>
</dbReference>
<dbReference type="InterPro" id="IPR013759">
    <property type="entry name" value="Topo_IIA_B_C"/>
</dbReference>
<dbReference type="InterPro" id="IPR000565">
    <property type="entry name" value="Topo_IIA_B"/>
</dbReference>
<organism evidence="13 14">
    <name type="scientific">Paenibacillus pectinilyticus</name>
    <dbReference type="NCBI Taxonomy" id="512399"/>
    <lineage>
        <taxon>Bacteria</taxon>
        <taxon>Bacillati</taxon>
        <taxon>Bacillota</taxon>
        <taxon>Bacilli</taxon>
        <taxon>Bacillales</taxon>
        <taxon>Paenibacillaceae</taxon>
        <taxon>Paenibacillus</taxon>
    </lineage>
</organism>
<evidence type="ECO:0000313" key="13">
    <source>
        <dbReference type="EMBL" id="OCT16459.1"/>
    </source>
</evidence>
<dbReference type="InterPro" id="IPR002288">
    <property type="entry name" value="DNA_gyrase_B_C"/>
</dbReference>
<evidence type="ECO:0000256" key="8">
    <source>
        <dbReference type="ARBA" id="ARBA00023125"/>
    </source>
</evidence>
<gene>
    <name evidence="11" type="primary">gyrB</name>
    <name evidence="13" type="ORF">A8709_03265</name>
</gene>